<protein>
    <submittedName>
        <fullName evidence="2">Uncharacterized protein</fullName>
    </submittedName>
</protein>
<feature type="region of interest" description="Disordered" evidence="1">
    <location>
        <begin position="1"/>
        <end position="46"/>
    </location>
</feature>
<feature type="compositionally biased region" description="Basic residues" evidence="1">
    <location>
        <begin position="353"/>
        <end position="363"/>
    </location>
</feature>
<evidence type="ECO:0000313" key="3">
    <source>
        <dbReference type="Proteomes" id="UP000800036"/>
    </source>
</evidence>
<proteinExistence type="predicted"/>
<feature type="region of interest" description="Disordered" evidence="1">
    <location>
        <begin position="84"/>
        <end position="130"/>
    </location>
</feature>
<reference evidence="2" key="1">
    <citation type="journal article" date="2020" name="Stud. Mycol.">
        <title>101 Dothideomycetes genomes: a test case for predicting lifestyles and emergence of pathogens.</title>
        <authorList>
            <person name="Haridas S."/>
            <person name="Albert R."/>
            <person name="Binder M."/>
            <person name="Bloem J."/>
            <person name="Labutti K."/>
            <person name="Salamov A."/>
            <person name="Andreopoulos B."/>
            <person name="Baker S."/>
            <person name="Barry K."/>
            <person name="Bills G."/>
            <person name="Bluhm B."/>
            <person name="Cannon C."/>
            <person name="Castanera R."/>
            <person name="Culley D."/>
            <person name="Daum C."/>
            <person name="Ezra D."/>
            <person name="Gonzalez J."/>
            <person name="Henrissat B."/>
            <person name="Kuo A."/>
            <person name="Liang C."/>
            <person name="Lipzen A."/>
            <person name="Lutzoni F."/>
            <person name="Magnuson J."/>
            <person name="Mondo S."/>
            <person name="Nolan M."/>
            <person name="Ohm R."/>
            <person name="Pangilinan J."/>
            <person name="Park H.-J."/>
            <person name="Ramirez L."/>
            <person name="Alfaro M."/>
            <person name="Sun H."/>
            <person name="Tritt A."/>
            <person name="Yoshinaga Y."/>
            <person name="Zwiers L.-H."/>
            <person name="Turgeon B."/>
            <person name="Goodwin S."/>
            <person name="Spatafora J."/>
            <person name="Crous P."/>
            <person name="Grigoriev I."/>
        </authorList>
    </citation>
    <scope>NUCLEOTIDE SEQUENCE</scope>
    <source>
        <strain evidence="2">CBS 107.79</strain>
    </source>
</reference>
<feature type="region of interest" description="Disordered" evidence="1">
    <location>
        <begin position="202"/>
        <end position="363"/>
    </location>
</feature>
<feature type="compositionally biased region" description="Low complexity" evidence="1">
    <location>
        <begin position="294"/>
        <end position="306"/>
    </location>
</feature>
<name>A0A6A5VFR0_9PLEO</name>
<gene>
    <name evidence="2" type="ORF">BU23DRAFT_633787</name>
</gene>
<accession>A0A6A5VFR0</accession>
<feature type="compositionally biased region" description="Polar residues" evidence="1">
    <location>
        <begin position="211"/>
        <end position="220"/>
    </location>
</feature>
<dbReference type="AlphaFoldDB" id="A0A6A5VFR0"/>
<feature type="compositionally biased region" description="Low complexity" evidence="1">
    <location>
        <begin position="27"/>
        <end position="38"/>
    </location>
</feature>
<dbReference type="Proteomes" id="UP000800036">
    <property type="component" value="Unassembled WGS sequence"/>
</dbReference>
<sequence length="363" mass="39633">MPTHPRLSSKTEHSGRRARNSTEQPYATATSTGGTADASRSESPISFADNNVIKDWIIHSLLPSEEERCEPTRATPRAAAIAVPASTAPNASPVSPQRKVNDLPLRPCNSGRETSRSHSDTIPPIPRPRIRFKSTNRRHGVYYPNGGDLKAHVEAEKEKWRQIIEEEIQRRSESEVQHRVQVQQIDRFFSTVGAPLPTILEDPEEDAESASPCQPGSGSVHTAEKKVIKINSGANKTVSPQVVEVESRMDTPTRTSADGPSEISTSDDHERNGRLRLTRCSADHAANGSEDRPSQAVQSVPVQSSAGPTQSNPSKGPAVEKAKTGTADKPVSLNGLGRTTKKSRVARWVSRVRSSKKRPLEHR</sequence>
<organism evidence="2 3">
    <name type="scientific">Bimuria novae-zelandiae CBS 107.79</name>
    <dbReference type="NCBI Taxonomy" id="1447943"/>
    <lineage>
        <taxon>Eukaryota</taxon>
        <taxon>Fungi</taxon>
        <taxon>Dikarya</taxon>
        <taxon>Ascomycota</taxon>
        <taxon>Pezizomycotina</taxon>
        <taxon>Dothideomycetes</taxon>
        <taxon>Pleosporomycetidae</taxon>
        <taxon>Pleosporales</taxon>
        <taxon>Massarineae</taxon>
        <taxon>Didymosphaeriaceae</taxon>
        <taxon>Bimuria</taxon>
    </lineage>
</organism>
<evidence type="ECO:0000256" key="1">
    <source>
        <dbReference type="SAM" id="MobiDB-lite"/>
    </source>
</evidence>
<dbReference type="EMBL" id="ML976670">
    <property type="protein sequence ID" value="KAF1975588.1"/>
    <property type="molecule type" value="Genomic_DNA"/>
</dbReference>
<evidence type="ECO:0000313" key="2">
    <source>
        <dbReference type="EMBL" id="KAF1975588.1"/>
    </source>
</evidence>
<feature type="compositionally biased region" description="Polar residues" evidence="1">
    <location>
        <begin position="252"/>
        <end position="264"/>
    </location>
</feature>
<keyword evidence="3" id="KW-1185">Reference proteome</keyword>